<dbReference type="InterPro" id="IPR043129">
    <property type="entry name" value="ATPase_NBD"/>
</dbReference>
<proteinExistence type="predicted"/>
<dbReference type="PANTHER" id="PTHR21060:SF15">
    <property type="entry name" value="ACETATE KINASE-RELATED"/>
    <property type="match status" value="1"/>
</dbReference>
<keyword evidence="1 5" id="KW-0808">Transferase</keyword>
<keyword evidence="3 5" id="KW-0418">Kinase</keyword>
<evidence type="ECO:0000256" key="3">
    <source>
        <dbReference type="ARBA" id="ARBA00022777"/>
    </source>
</evidence>
<dbReference type="PANTHER" id="PTHR21060">
    <property type="entry name" value="ACETATE KINASE"/>
    <property type="match status" value="1"/>
</dbReference>
<evidence type="ECO:0000256" key="4">
    <source>
        <dbReference type="ARBA" id="ARBA00022840"/>
    </source>
</evidence>
<dbReference type="Pfam" id="PF00871">
    <property type="entry name" value="Acetate_kinase"/>
    <property type="match status" value="1"/>
</dbReference>
<name>A0A447N8A5_SALET</name>
<dbReference type="EC" id="2.7.2.1" evidence="5"/>
<dbReference type="GO" id="GO:0008776">
    <property type="term" value="F:acetate kinase activity"/>
    <property type="evidence" value="ECO:0007669"/>
    <property type="project" value="UniProtKB-EC"/>
</dbReference>
<keyword evidence="4" id="KW-0067">ATP-binding</keyword>
<dbReference type="AlphaFoldDB" id="A0A447N8A5"/>
<protein>
    <submittedName>
        <fullName evidence="5">Propionate kinase</fullName>
        <ecNumber evidence="5">2.7.2.1</ecNumber>
    </submittedName>
</protein>
<evidence type="ECO:0000313" key="5">
    <source>
        <dbReference type="EMBL" id="VDZ99528.1"/>
    </source>
</evidence>
<dbReference type="SUPFAM" id="SSF53067">
    <property type="entry name" value="Actin-like ATPase domain"/>
    <property type="match status" value="1"/>
</dbReference>
<keyword evidence="2" id="KW-0547">Nucleotide-binding</keyword>
<dbReference type="GO" id="GO:0006083">
    <property type="term" value="P:acetate metabolic process"/>
    <property type="evidence" value="ECO:0007669"/>
    <property type="project" value="TreeGrafter"/>
</dbReference>
<organism evidence="5 6">
    <name type="scientific">Salmonella enterica I</name>
    <dbReference type="NCBI Taxonomy" id="59201"/>
    <lineage>
        <taxon>Bacteria</taxon>
        <taxon>Pseudomonadati</taxon>
        <taxon>Pseudomonadota</taxon>
        <taxon>Gammaproteobacteria</taxon>
        <taxon>Enterobacterales</taxon>
        <taxon>Enterobacteriaceae</taxon>
        <taxon>Salmonella</taxon>
    </lineage>
</organism>
<evidence type="ECO:0000313" key="6">
    <source>
        <dbReference type="Proteomes" id="UP000282086"/>
    </source>
</evidence>
<dbReference type="EMBL" id="LR134140">
    <property type="protein sequence ID" value="VDZ99528.1"/>
    <property type="molecule type" value="Genomic_DNA"/>
</dbReference>
<dbReference type="GO" id="GO:0005524">
    <property type="term" value="F:ATP binding"/>
    <property type="evidence" value="ECO:0007669"/>
    <property type="project" value="UniProtKB-KW"/>
</dbReference>
<dbReference type="Proteomes" id="UP000282086">
    <property type="component" value="Chromosome"/>
</dbReference>
<accession>A0A447N8A5</accession>
<dbReference type="InterPro" id="IPR000890">
    <property type="entry name" value="Aliphatic_acid_kin_short-chain"/>
</dbReference>
<evidence type="ECO:0000256" key="2">
    <source>
        <dbReference type="ARBA" id="ARBA00022741"/>
    </source>
</evidence>
<dbReference type="Gene3D" id="3.30.420.40">
    <property type="match status" value="1"/>
</dbReference>
<evidence type="ECO:0000256" key="1">
    <source>
        <dbReference type="ARBA" id="ARBA00022679"/>
    </source>
</evidence>
<gene>
    <name evidence="5" type="primary">ackA_3</name>
    <name evidence="5" type="ORF">NCTC129_05842</name>
</gene>
<reference evidence="5 6" key="1">
    <citation type="submission" date="2018-12" db="EMBL/GenBank/DDBJ databases">
        <authorList>
            <consortium name="Pathogen Informatics"/>
        </authorList>
    </citation>
    <scope>NUCLEOTIDE SEQUENCE [LARGE SCALE GENOMIC DNA]</scope>
    <source>
        <strain evidence="5 6">NCTC129</strain>
    </source>
</reference>
<sequence>MTIKTHSQKWQETVPVADHRDAVTLLLEKLLGYQIINSLRDIDGVGHRVAHGGEFFKDSTLVTDETLAQIERLAELAPLHNPVNALGIHVFSSTVA</sequence>